<accession>A0A1B9AZL4</accession>
<name>A0A1B9AZL4_9BACI</name>
<evidence type="ECO:0000313" key="1">
    <source>
        <dbReference type="EMBL" id="OCA89322.1"/>
    </source>
</evidence>
<evidence type="ECO:0000313" key="2">
    <source>
        <dbReference type="Proteomes" id="UP000092578"/>
    </source>
</evidence>
<comment type="caution">
    <text evidence="1">The sequence shown here is derived from an EMBL/GenBank/DDBJ whole genome shotgun (WGS) entry which is preliminary data.</text>
</comment>
<gene>
    <name evidence="1" type="ORF">A8F95_21400</name>
</gene>
<reference evidence="2" key="1">
    <citation type="submission" date="2016-05" db="EMBL/GenBank/DDBJ databases">
        <authorList>
            <person name="Liu B."/>
            <person name="Wang J."/>
            <person name="Zhu Y."/>
            <person name="Liu G."/>
            <person name="Chen Q."/>
            <person name="Chen Z."/>
            <person name="Lan J."/>
            <person name="Che J."/>
            <person name="Ge C."/>
            <person name="Shi H."/>
            <person name="Pan Z."/>
            <person name="Liu X."/>
        </authorList>
    </citation>
    <scope>NUCLEOTIDE SEQUENCE [LARGE SCALE GENOMIC DNA]</scope>
    <source>
        <strain evidence="2">FJAT-27215</strain>
    </source>
</reference>
<organism evidence="1 2">
    <name type="scientific">Pseudobacillus wudalianchiensis</name>
    <dbReference type="NCBI Taxonomy" id="1743143"/>
    <lineage>
        <taxon>Bacteria</taxon>
        <taxon>Bacillati</taxon>
        <taxon>Bacillota</taxon>
        <taxon>Bacilli</taxon>
        <taxon>Bacillales</taxon>
        <taxon>Bacillaceae</taxon>
        <taxon>Pseudobacillus</taxon>
    </lineage>
</organism>
<proteinExistence type="predicted"/>
<dbReference type="RefSeq" id="WP_065410042.1">
    <property type="nucleotide sequence ID" value="NZ_MAYT01000011.1"/>
</dbReference>
<sequence>MTVSRMLSNEEFKQMMSYKPYANNQKEQQSMKLKLLKVVEDVYGDAYYRLKKETRQAIDMMCWLSAERGFFFAKDDYLANRHDISDRTIRNVAKKLREHGVLFTVYRRSTKQNGRSAPVHLFVDHPYFSYWEELLNLSDFQTDFQTENAEITCGSKDEEAKKVPTYSLPLKKSFNKYIRKDETVLDESFAPSHIPKSFILAVKPFFGQAKEIYKLWGKALLAYRITRLDTPLEELTELVVQAFKESIFSHKHRRIKSSFNAYFFGTMRNMMTVEKRREIMNNDPIFTQFKAYMES</sequence>
<keyword evidence="2" id="KW-1185">Reference proteome</keyword>
<protein>
    <submittedName>
        <fullName evidence="1">Uncharacterized protein</fullName>
    </submittedName>
</protein>
<dbReference type="EMBL" id="MAYT01000011">
    <property type="protein sequence ID" value="OCA89322.1"/>
    <property type="molecule type" value="Genomic_DNA"/>
</dbReference>
<dbReference type="Proteomes" id="UP000092578">
    <property type="component" value="Unassembled WGS sequence"/>
</dbReference>
<dbReference type="AlphaFoldDB" id="A0A1B9AZL4"/>